<reference evidence="3" key="1">
    <citation type="journal article" date="2010" name="Nature">
        <title>The Amphimedon queenslandica genome and the evolution of animal complexity.</title>
        <authorList>
            <person name="Srivastava M."/>
            <person name="Simakov O."/>
            <person name="Chapman J."/>
            <person name="Fahey B."/>
            <person name="Gauthier M.E."/>
            <person name="Mitros T."/>
            <person name="Richards G.S."/>
            <person name="Conaco C."/>
            <person name="Dacre M."/>
            <person name="Hellsten U."/>
            <person name="Larroux C."/>
            <person name="Putnam N.H."/>
            <person name="Stanke M."/>
            <person name="Adamska M."/>
            <person name="Darling A."/>
            <person name="Degnan S.M."/>
            <person name="Oakley T.H."/>
            <person name="Plachetzki D.C."/>
            <person name="Zhai Y."/>
            <person name="Adamski M."/>
            <person name="Calcino A."/>
            <person name="Cummins S.F."/>
            <person name="Goodstein D.M."/>
            <person name="Harris C."/>
            <person name="Jackson D.J."/>
            <person name="Leys S.P."/>
            <person name="Shu S."/>
            <person name="Woodcroft B.J."/>
            <person name="Vervoort M."/>
            <person name="Kosik K.S."/>
            <person name="Manning G."/>
            <person name="Degnan B.M."/>
            <person name="Rokhsar D.S."/>
        </authorList>
    </citation>
    <scope>NUCLEOTIDE SEQUENCE [LARGE SCALE GENOMIC DNA]</scope>
</reference>
<dbReference type="GO" id="GO:0035091">
    <property type="term" value="F:phosphatidylinositol binding"/>
    <property type="evidence" value="ECO:0007669"/>
    <property type="project" value="TreeGrafter"/>
</dbReference>
<dbReference type="EnsemblMetazoa" id="XM_003386902.2">
    <property type="protein sequence ID" value="XP_003386950.1"/>
    <property type="gene ID" value="LOC100635863"/>
</dbReference>
<sequence>MSAEKRSVVATTHRVVYKVVLTGGPCAGKTTALARFRTFFENLGWKVYCVPEAATILLSGGVKFSNLSQEQCDVFQENVLLTILQLERTYTDLASRDSKNCLVVCDRGTMDASAFCSEKVWSDILGNNSLDVFTLRDGRYDQIVHLETAAKGAEKFYQLTNNASRSEGLELARKLDTQAAQAWVGHPYCDVIDNSSDFEGKMCRAIEAVCKRLGKRLGVDVDDRLKALSKKRKFHVKNLPPTEVFSCHYQDFDVQHDYLSNNSRDSQLRVRKRGQKGSSFTYTLTERRICDGETIELLKHLSSTEYATLLKQRDPDHYSIHKTRRCFHWSGHYFQLDIFKEPFSPRCNELILLETYTTKCGTDLELPSFLDFNSEVTNDENYSMFNLSKK</sequence>
<dbReference type="InterPro" id="IPR038727">
    <property type="entry name" value="NadR/Ttd14_AAA_dom"/>
</dbReference>
<dbReference type="OrthoDB" id="6375174at2759"/>
<dbReference type="Gene3D" id="2.40.320.10">
    <property type="entry name" value="Hypothetical Protein Pfu-838710-001"/>
    <property type="match status" value="1"/>
</dbReference>
<proteinExistence type="predicted"/>
<dbReference type="OMA" id="THGKQDE"/>
<dbReference type="InParanoid" id="A0A1X7USV1"/>
<dbReference type="AlphaFoldDB" id="A0A1X7USV1"/>
<dbReference type="InterPro" id="IPR053227">
    <property type="entry name" value="TRPL-trafficking_regulator"/>
</dbReference>
<dbReference type="Pfam" id="PF13521">
    <property type="entry name" value="AAA_28"/>
    <property type="match status" value="1"/>
</dbReference>
<dbReference type="PANTHER" id="PTHR34932:SF1">
    <property type="entry name" value="TRPL TRANSLOCATION DEFECT PROTEIN 14"/>
    <property type="match status" value="1"/>
</dbReference>
<gene>
    <name evidence="2" type="primary">100635863</name>
</gene>
<keyword evidence="3" id="KW-1185">Reference proteome</keyword>
<dbReference type="InterPro" id="IPR033469">
    <property type="entry name" value="CYTH-like_dom_sf"/>
</dbReference>
<dbReference type="EnsemblMetazoa" id="Aqu2.1.30462_001">
    <property type="protein sequence ID" value="Aqu2.1.30462_001"/>
    <property type="gene ID" value="Aqu2.1.30462"/>
</dbReference>
<dbReference type="Gene3D" id="3.40.50.300">
    <property type="entry name" value="P-loop containing nucleotide triphosphate hydrolases"/>
    <property type="match status" value="1"/>
</dbReference>
<name>A0A1X7USV1_AMPQE</name>
<reference evidence="2" key="2">
    <citation type="submission" date="2017-05" db="UniProtKB">
        <authorList>
            <consortium name="EnsemblMetazoa"/>
        </authorList>
    </citation>
    <scope>IDENTIFICATION</scope>
</reference>
<accession>A0A1X7USV1</accession>
<dbReference type="GO" id="GO:0070300">
    <property type="term" value="F:phosphatidic acid binding"/>
    <property type="evidence" value="ECO:0007669"/>
    <property type="project" value="TreeGrafter"/>
</dbReference>
<dbReference type="GO" id="GO:0005525">
    <property type="term" value="F:GTP binding"/>
    <property type="evidence" value="ECO:0007669"/>
    <property type="project" value="TreeGrafter"/>
</dbReference>
<dbReference type="PANTHER" id="PTHR34932">
    <property type="entry name" value="TRPL TRANSLOCATION DEFECT PROTEIN 14"/>
    <property type="match status" value="1"/>
</dbReference>
<organism evidence="2">
    <name type="scientific">Amphimedon queenslandica</name>
    <name type="common">Sponge</name>
    <dbReference type="NCBI Taxonomy" id="400682"/>
    <lineage>
        <taxon>Eukaryota</taxon>
        <taxon>Metazoa</taxon>
        <taxon>Porifera</taxon>
        <taxon>Demospongiae</taxon>
        <taxon>Heteroscleromorpha</taxon>
        <taxon>Haplosclerida</taxon>
        <taxon>Niphatidae</taxon>
        <taxon>Amphimedon</taxon>
    </lineage>
</organism>
<evidence type="ECO:0000259" key="1">
    <source>
        <dbReference type="Pfam" id="PF13521"/>
    </source>
</evidence>
<dbReference type="SUPFAM" id="SSF52540">
    <property type="entry name" value="P-loop containing nucleoside triphosphate hydrolases"/>
    <property type="match status" value="1"/>
</dbReference>
<evidence type="ECO:0000313" key="2">
    <source>
        <dbReference type="EnsemblMetazoa" id="Aqu2.1.30462_001"/>
    </source>
</evidence>
<feature type="domain" description="NadR/Ttd14 AAA" evidence="1">
    <location>
        <begin position="18"/>
        <end position="199"/>
    </location>
</feature>
<protein>
    <recommendedName>
        <fullName evidence="1">NadR/Ttd14 AAA domain-containing protein</fullName>
    </recommendedName>
</protein>
<dbReference type="KEGG" id="aqu:100635863"/>
<dbReference type="eggNOG" id="ENOG502QVQD">
    <property type="taxonomic scope" value="Eukaryota"/>
</dbReference>
<evidence type="ECO:0000313" key="3">
    <source>
        <dbReference type="Proteomes" id="UP000007879"/>
    </source>
</evidence>
<dbReference type="InterPro" id="IPR027417">
    <property type="entry name" value="P-loop_NTPase"/>
</dbReference>
<dbReference type="SUPFAM" id="SSF55154">
    <property type="entry name" value="CYTH-like phosphatases"/>
    <property type="match status" value="1"/>
</dbReference>
<dbReference type="Proteomes" id="UP000007879">
    <property type="component" value="Unassembled WGS sequence"/>
</dbReference>